<dbReference type="InterPro" id="IPR038450">
    <property type="entry name" value="PSII_Psb27_sf"/>
</dbReference>
<proteinExistence type="inferred from homology"/>
<sequence>MLASCSTVSQLQTSRINSTRQLKNSRSAQCVSRCAAVTRAQQGDQAVSRRTATLAGVAGVAALFGAAPARAGLFGGPSKEEAYVQETSKVLEAVKATLDLPKGDPGKEDAVNAVRKQTNDWVAKYRRDGSKSGRPSYGNTYSALNALAGHYNSFGLTAPLPKKRLERITKELADAEKALARGR</sequence>
<reference evidence="5 6" key="1">
    <citation type="journal article" date="2024" name="Nat. Commun.">
        <title>Phylogenomics reveals the evolutionary origins of lichenization in chlorophyte algae.</title>
        <authorList>
            <person name="Puginier C."/>
            <person name="Libourel C."/>
            <person name="Otte J."/>
            <person name="Skaloud P."/>
            <person name="Haon M."/>
            <person name="Grisel S."/>
            <person name="Petersen M."/>
            <person name="Berrin J.G."/>
            <person name="Delaux P.M."/>
            <person name="Dal Grande F."/>
            <person name="Keller J."/>
        </authorList>
    </citation>
    <scope>NUCLEOTIDE SEQUENCE [LARGE SCALE GENOMIC DNA]</scope>
    <source>
        <strain evidence="5 6">SAG 2043</strain>
    </source>
</reference>
<evidence type="ECO:0000313" key="6">
    <source>
        <dbReference type="Proteomes" id="UP001489004"/>
    </source>
</evidence>
<evidence type="ECO:0008006" key="7">
    <source>
        <dbReference type="Google" id="ProtNLM"/>
    </source>
</evidence>
<dbReference type="GO" id="GO:0010207">
    <property type="term" value="P:photosystem II assembly"/>
    <property type="evidence" value="ECO:0007669"/>
    <property type="project" value="InterPro"/>
</dbReference>
<dbReference type="Pfam" id="PF13326">
    <property type="entry name" value="PSII_Pbs27"/>
    <property type="match status" value="1"/>
</dbReference>
<dbReference type="GO" id="GO:0010206">
    <property type="term" value="P:photosystem II repair"/>
    <property type="evidence" value="ECO:0007669"/>
    <property type="project" value="InterPro"/>
</dbReference>
<evidence type="ECO:0000313" key="5">
    <source>
        <dbReference type="EMBL" id="KAK9814214.1"/>
    </source>
</evidence>
<evidence type="ECO:0000256" key="1">
    <source>
        <dbReference type="ARBA" id="ARBA00004370"/>
    </source>
</evidence>
<dbReference type="PANTHER" id="PTHR34041">
    <property type="entry name" value="PHOTOSYSTEM II REPAIR PROTEIN PSB27-H1, CHLOROPLASTIC"/>
    <property type="match status" value="1"/>
</dbReference>
<dbReference type="GO" id="GO:0009523">
    <property type="term" value="C:photosystem II"/>
    <property type="evidence" value="ECO:0007669"/>
    <property type="project" value="InterPro"/>
</dbReference>
<evidence type="ECO:0000256" key="2">
    <source>
        <dbReference type="ARBA" id="ARBA00023078"/>
    </source>
</evidence>
<dbReference type="InterPro" id="IPR025585">
    <property type="entry name" value="PSII_Psb27"/>
</dbReference>
<keyword evidence="6" id="KW-1185">Reference proteome</keyword>
<evidence type="ECO:0000256" key="3">
    <source>
        <dbReference type="ARBA" id="ARBA00023136"/>
    </source>
</evidence>
<keyword evidence="2" id="KW-0793">Thylakoid</keyword>
<accession>A0AAW1Q244</accession>
<dbReference type="Gene3D" id="1.20.58.810">
    <property type="entry name" value="Photosystem II Pbs27"/>
    <property type="match status" value="1"/>
</dbReference>
<gene>
    <name evidence="5" type="ORF">WJX72_002368</name>
</gene>
<dbReference type="FunFam" id="1.20.58.810:FF:000001">
    <property type="entry name" value="Photosystem II lipoprotein Psb27"/>
    <property type="match status" value="1"/>
</dbReference>
<protein>
    <recommendedName>
        <fullName evidence="7">Photosystem II 11 kDa protein</fullName>
    </recommendedName>
</protein>
<organism evidence="5 6">
    <name type="scientific">[Myrmecia] bisecta</name>
    <dbReference type="NCBI Taxonomy" id="41462"/>
    <lineage>
        <taxon>Eukaryota</taxon>
        <taxon>Viridiplantae</taxon>
        <taxon>Chlorophyta</taxon>
        <taxon>core chlorophytes</taxon>
        <taxon>Trebouxiophyceae</taxon>
        <taxon>Trebouxiales</taxon>
        <taxon>Trebouxiaceae</taxon>
        <taxon>Myrmecia</taxon>
    </lineage>
</organism>
<dbReference type="PANTHER" id="PTHR34041:SF1">
    <property type="entry name" value="PHOTOSYSTEM II REPAIR PROTEIN PSB27-H1, CHLOROPLASTIC"/>
    <property type="match status" value="1"/>
</dbReference>
<dbReference type="AlphaFoldDB" id="A0AAW1Q244"/>
<comment type="caution">
    <text evidence="5">The sequence shown here is derived from an EMBL/GenBank/DDBJ whole genome shotgun (WGS) entry which is preliminary data.</text>
</comment>
<dbReference type="EMBL" id="JALJOR010000007">
    <property type="protein sequence ID" value="KAK9814214.1"/>
    <property type="molecule type" value="Genomic_DNA"/>
</dbReference>
<evidence type="ECO:0000256" key="4">
    <source>
        <dbReference type="ARBA" id="ARBA00060385"/>
    </source>
</evidence>
<name>A0AAW1Q244_9CHLO</name>
<dbReference type="HAMAP" id="MF_01481">
    <property type="entry name" value="PSII_Psb27"/>
    <property type="match status" value="1"/>
</dbReference>
<keyword evidence="3" id="KW-0472">Membrane</keyword>
<comment type="subcellular location">
    <subcellularLocation>
        <location evidence="1">Membrane</location>
    </subcellularLocation>
    <subcellularLocation>
        <location evidence="4">Thylakoid</location>
    </subcellularLocation>
</comment>
<dbReference type="GO" id="GO:0009543">
    <property type="term" value="C:chloroplast thylakoid lumen"/>
    <property type="evidence" value="ECO:0007669"/>
    <property type="project" value="TreeGrafter"/>
</dbReference>
<dbReference type="Proteomes" id="UP001489004">
    <property type="component" value="Unassembled WGS sequence"/>
</dbReference>